<accession>A0A9P3UNZ7</accession>
<protein>
    <recommendedName>
        <fullName evidence="2">pH-response regulator protein palC</fullName>
    </recommendedName>
</protein>
<keyword evidence="5" id="KW-1185">Reference proteome</keyword>
<evidence type="ECO:0000259" key="3">
    <source>
        <dbReference type="PROSITE" id="PS51180"/>
    </source>
</evidence>
<comment type="caution">
    <text evidence="4">The sequence shown here is derived from an EMBL/GenBank/DDBJ whole genome shotgun (WGS) entry which is preliminary data.</text>
</comment>
<evidence type="ECO:0000313" key="4">
    <source>
        <dbReference type="EMBL" id="GLB37781.1"/>
    </source>
</evidence>
<dbReference type="InterPro" id="IPR038499">
    <property type="entry name" value="BRO1_sf"/>
</dbReference>
<dbReference type="Pfam" id="PF03097">
    <property type="entry name" value="BRO1"/>
    <property type="match status" value="1"/>
</dbReference>
<evidence type="ECO:0000256" key="2">
    <source>
        <dbReference type="ARBA" id="ARBA00022193"/>
    </source>
</evidence>
<dbReference type="OrthoDB" id="10266451at2759"/>
<dbReference type="GO" id="GO:0071467">
    <property type="term" value="P:cellular response to pH"/>
    <property type="evidence" value="ECO:0007669"/>
    <property type="project" value="InterPro"/>
</dbReference>
<dbReference type="InterPro" id="IPR037505">
    <property type="entry name" value="pH-resp_palC"/>
</dbReference>
<dbReference type="AlphaFoldDB" id="A0A9P3UNZ7"/>
<organism evidence="4 5">
    <name type="scientific">Lyophyllum shimeji</name>
    <name type="common">Hon-shimeji</name>
    <name type="synonym">Tricholoma shimeji</name>
    <dbReference type="NCBI Taxonomy" id="47721"/>
    <lineage>
        <taxon>Eukaryota</taxon>
        <taxon>Fungi</taxon>
        <taxon>Dikarya</taxon>
        <taxon>Basidiomycota</taxon>
        <taxon>Agaricomycotina</taxon>
        <taxon>Agaricomycetes</taxon>
        <taxon>Agaricomycetidae</taxon>
        <taxon>Agaricales</taxon>
        <taxon>Tricholomatineae</taxon>
        <taxon>Lyophyllaceae</taxon>
        <taxon>Lyophyllum</taxon>
    </lineage>
</organism>
<feature type="domain" description="BRO1" evidence="3">
    <location>
        <begin position="1"/>
        <end position="438"/>
    </location>
</feature>
<evidence type="ECO:0000256" key="1">
    <source>
        <dbReference type="ARBA" id="ARBA00010997"/>
    </source>
</evidence>
<sequence>MYLYELPTTGAISFSDFCIDQTIDKRHTGSIPAATQARANVRAVLKDSKRTEHGQKDYLQPVKLLEDYLPQLRGIIECLAHDEISLQSEPSFSWRTTLSANIFNTSPRLSIPGLQADLAFSLLTYAFALSNLARSTTISLGRYERDRAISELDRKAKDEQLNVAVDFLCRASGIFTYIADTVLPAWESEAKRAPMAFEKPPDLSREVNSALAKMALAEAQSLAIRKLLSKAAYESNIAPGPPLPRSHPSPSLIAKLHLECTSLYSSALSLVKSTGARKRPSSAPEASGEVSSELRRYLADQVVLHGALGRKWLGVDAGEKGGMQKAGDAVAYLAWAKKELEELKDSGRGINIARGGEKDMRDRLKEKVVDELESVNLFYKYYKKANNSTVASLSTNPDAGRFTSQSTCWCNGNCSKAAYTASSRFWSGFHCTCASSDR</sequence>
<dbReference type="PANTHER" id="PTHR40463:SF1">
    <property type="entry name" value="PH-RESPONSE REGULATOR PROTEIN PALC"/>
    <property type="match status" value="1"/>
</dbReference>
<dbReference type="PROSITE" id="PS51180">
    <property type="entry name" value="BRO1"/>
    <property type="match status" value="1"/>
</dbReference>
<gene>
    <name evidence="4" type="ORF">LshimejAT787_0408320</name>
</gene>
<name>A0A9P3UNZ7_LYOSH</name>
<comment type="similarity">
    <text evidence="1">Belongs to the palC family.</text>
</comment>
<dbReference type="PANTHER" id="PTHR40463">
    <property type="entry name" value="PH-RESPONSE REGULATOR PROTEIN PALC"/>
    <property type="match status" value="1"/>
</dbReference>
<dbReference type="EMBL" id="BRPK01000004">
    <property type="protein sequence ID" value="GLB37781.1"/>
    <property type="molecule type" value="Genomic_DNA"/>
</dbReference>
<dbReference type="InterPro" id="IPR004328">
    <property type="entry name" value="BRO1_dom"/>
</dbReference>
<reference evidence="4" key="1">
    <citation type="submission" date="2022-07" db="EMBL/GenBank/DDBJ databases">
        <title>The genome of Lyophyllum shimeji provides insight into the initial evolution of ectomycorrhizal fungal genome.</title>
        <authorList>
            <person name="Kobayashi Y."/>
            <person name="Shibata T."/>
            <person name="Hirakawa H."/>
            <person name="Shigenobu S."/>
            <person name="Nishiyama T."/>
            <person name="Yamada A."/>
            <person name="Hasebe M."/>
            <person name="Kawaguchi M."/>
        </authorList>
    </citation>
    <scope>NUCLEOTIDE SEQUENCE</scope>
    <source>
        <strain evidence="4">AT787</strain>
    </source>
</reference>
<dbReference type="SMART" id="SM01041">
    <property type="entry name" value="BRO1"/>
    <property type="match status" value="1"/>
</dbReference>
<proteinExistence type="inferred from homology"/>
<dbReference type="GO" id="GO:0005886">
    <property type="term" value="C:plasma membrane"/>
    <property type="evidence" value="ECO:0007669"/>
    <property type="project" value="TreeGrafter"/>
</dbReference>
<dbReference type="Proteomes" id="UP001063166">
    <property type="component" value="Unassembled WGS sequence"/>
</dbReference>
<evidence type="ECO:0000313" key="5">
    <source>
        <dbReference type="Proteomes" id="UP001063166"/>
    </source>
</evidence>
<dbReference type="Gene3D" id="1.25.40.280">
    <property type="entry name" value="alix/aip1 like domains"/>
    <property type="match status" value="1"/>
</dbReference>